<protein>
    <recommendedName>
        <fullName evidence="2">Aminoglycoside phosphotransferase domain-containing protein</fullName>
    </recommendedName>
</protein>
<comment type="caution">
    <text evidence="3">The sequence shown here is derived from an EMBL/GenBank/DDBJ whole genome shotgun (WGS) entry which is preliminary data.</text>
</comment>
<dbReference type="Proteomes" id="UP000267017">
    <property type="component" value="Unassembled WGS sequence"/>
</dbReference>
<dbReference type="Gene3D" id="3.90.1200.10">
    <property type="match status" value="1"/>
</dbReference>
<keyword evidence="4" id="KW-1185">Reference proteome</keyword>
<dbReference type="RefSeq" id="WP_128633822.1">
    <property type="nucleotide sequence ID" value="NZ_RRCN01000001.1"/>
</dbReference>
<dbReference type="InterPro" id="IPR002575">
    <property type="entry name" value="Aminoglycoside_PTrfase"/>
</dbReference>
<dbReference type="PANTHER" id="PTHR21064:SF6">
    <property type="entry name" value="AMINOGLYCOSIDE PHOSPHOTRANSFERASE DOMAIN-CONTAINING PROTEIN"/>
    <property type="match status" value="1"/>
</dbReference>
<evidence type="ECO:0000259" key="2">
    <source>
        <dbReference type="Pfam" id="PF01636"/>
    </source>
</evidence>
<sequence length="313" mass="37335">MRIEKSVVNQILDFLNYHETDIHLLGGYFDNVYEISSEVPMIIKIFNKMFDSEEEILSEIEWTQYLKANGVSVTIPKLINGESYVNNLTDNLFFVAYEKAKGVHIDPCGEDWNDKLFRQWGMGMGRMHFLSKMYKGKYKRPEWNEHKIYQVNMNSLDSKIEEKWEKYLQAIKSMSCSKELYEIIHGDLHHHNFLYNNNEITYIDFGDSEFNWFAYDIAIAIYHASQIIKDKSERDKFASQFFESFIEGYSKENSVGEIVKHVDFFINFRHVYSFVYHHHFLQIDQLNRQQMKYLEEMKQTIVNQDTYLGKSLV</sequence>
<dbReference type="GO" id="GO:0004413">
    <property type="term" value="F:homoserine kinase activity"/>
    <property type="evidence" value="ECO:0007669"/>
    <property type="project" value="TreeGrafter"/>
</dbReference>
<dbReference type="PANTHER" id="PTHR21064">
    <property type="entry name" value="AMINOGLYCOSIDE PHOSPHOTRANSFERASE DOMAIN-CONTAINING PROTEIN-RELATED"/>
    <property type="match status" value="1"/>
</dbReference>
<evidence type="ECO:0000256" key="1">
    <source>
        <dbReference type="ARBA" id="ARBA00038240"/>
    </source>
</evidence>
<dbReference type="OrthoDB" id="4030632at2"/>
<dbReference type="EMBL" id="RRCN01000001">
    <property type="protein sequence ID" value="RRJ66025.1"/>
    <property type="molecule type" value="Genomic_DNA"/>
</dbReference>
<organism evidence="3 4">
    <name type="scientific">Paenibacillus oralis</name>
    <dbReference type="NCBI Taxonomy" id="2490856"/>
    <lineage>
        <taxon>Bacteria</taxon>
        <taxon>Bacillati</taxon>
        <taxon>Bacillota</taxon>
        <taxon>Bacilli</taxon>
        <taxon>Bacillales</taxon>
        <taxon>Paenibacillaceae</taxon>
        <taxon>Paenibacillus</taxon>
    </lineage>
</organism>
<reference evidence="3 4" key="1">
    <citation type="submission" date="2018-11" db="EMBL/GenBank/DDBJ databases">
        <title>Genome sequencing of Paenibacillus sp. KCOM 3021 (= ChDC PVNT-B20).</title>
        <authorList>
            <person name="Kook J.-K."/>
            <person name="Park S.-N."/>
            <person name="Lim Y.K."/>
        </authorList>
    </citation>
    <scope>NUCLEOTIDE SEQUENCE [LARGE SCALE GENOMIC DNA]</scope>
    <source>
        <strain evidence="3 4">KCOM 3021</strain>
    </source>
</reference>
<proteinExistence type="inferred from homology"/>
<evidence type="ECO:0000313" key="4">
    <source>
        <dbReference type="Proteomes" id="UP000267017"/>
    </source>
</evidence>
<evidence type="ECO:0000313" key="3">
    <source>
        <dbReference type="EMBL" id="RRJ66025.1"/>
    </source>
</evidence>
<dbReference type="InterPro" id="IPR050249">
    <property type="entry name" value="Pseudomonas-type_ThrB"/>
</dbReference>
<feature type="domain" description="Aminoglycoside phosphotransferase" evidence="2">
    <location>
        <begin position="25"/>
        <end position="237"/>
    </location>
</feature>
<dbReference type="Pfam" id="PF01636">
    <property type="entry name" value="APH"/>
    <property type="match status" value="1"/>
</dbReference>
<dbReference type="AlphaFoldDB" id="A0A3P3U6X1"/>
<gene>
    <name evidence="3" type="ORF">EHV15_26245</name>
</gene>
<name>A0A3P3U6X1_9BACL</name>
<dbReference type="InterPro" id="IPR011009">
    <property type="entry name" value="Kinase-like_dom_sf"/>
</dbReference>
<comment type="similarity">
    <text evidence="1">Belongs to the pseudomonas-type ThrB family.</text>
</comment>
<accession>A0A3P3U6X1</accession>
<dbReference type="GO" id="GO:0009088">
    <property type="term" value="P:threonine biosynthetic process"/>
    <property type="evidence" value="ECO:0007669"/>
    <property type="project" value="TreeGrafter"/>
</dbReference>
<dbReference type="SUPFAM" id="SSF56112">
    <property type="entry name" value="Protein kinase-like (PK-like)"/>
    <property type="match status" value="1"/>
</dbReference>